<evidence type="ECO:0000313" key="14">
    <source>
        <dbReference type="RefSeq" id="XP_031548915.1"/>
    </source>
</evidence>
<dbReference type="GO" id="GO:0005886">
    <property type="term" value="C:plasma membrane"/>
    <property type="evidence" value="ECO:0007669"/>
    <property type="project" value="UniProtKB-SubCell"/>
</dbReference>
<dbReference type="PANTHER" id="PTHR24249:SF372">
    <property type="entry name" value="G-PROTEIN COUPLED RECEPTORS FAMILY 1 PROFILE DOMAIN-CONTAINING PROTEIN"/>
    <property type="match status" value="1"/>
</dbReference>
<proteinExistence type="inferred from homology"/>
<dbReference type="Proteomes" id="UP000515163">
    <property type="component" value="Unplaced"/>
</dbReference>
<evidence type="ECO:0000256" key="5">
    <source>
        <dbReference type="ARBA" id="ARBA00023040"/>
    </source>
</evidence>
<name>A0A6P8H911_ACTTE</name>
<dbReference type="Gene3D" id="1.20.1070.10">
    <property type="entry name" value="Rhodopsin 7-helix transmembrane proteins"/>
    <property type="match status" value="1"/>
</dbReference>
<dbReference type="GeneID" id="116286515"/>
<feature type="transmembrane region" description="Helical" evidence="11">
    <location>
        <begin position="288"/>
        <end position="311"/>
    </location>
</feature>
<dbReference type="InterPro" id="IPR050569">
    <property type="entry name" value="TAAR"/>
</dbReference>
<dbReference type="KEGG" id="aten:116286515"/>
<keyword evidence="13" id="KW-1185">Reference proteome</keyword>
<accession>A0A6P8H911</accession>
<feature type="transmembrane region" description="Helical" evidence="11">
    <location>
        <begin position="233"/>
        <end position="256"/>
    </location>
</feature>
<keyword evidence="4 11" id="KW-1133">Transmembrane helix</keyword>
<keyword evidence="5 9" id="KW-0297">G-protein coupled receptor</keyword>
<comment type="subcellular location">
    <subcellularLocation>
        <location evidence="1">Cell membrane</location>
        <topology evidence="1">Multi-pass membrane protein</topology>
    </subcellularLocation>
</comment>
<dbReference type="SUPFAM" id="SSF81321">
    <property type="entry name" value="Family A G protein-coupled receptor-like"/>
    <property type="match status" value="1"/>
</dbReference>
<dbReference type="PANTHER" id="PTHR24249">
    <property type="entry name" value="HISTAMINE RECEPTOR-RELATED G-PROTEIN COUPLED RECEPTOR"/>
    <property type="match status" value="1"/>
</dbReference>
<evidence type="ECO:0000256" key="7">
    <source>
        <dbReference type="ARBA" id="ARBA00023170"/>
    </source>
</evidence>
<evidence type="ECO:0000256" key="2">
    <source>
        <dbReference type="ARBA" id="ARBA00022475"/>
    </source>
</evidence>
<feature type="domain" description="G-protein coupled receptors family 1 profile" evidence="12">
    <location>
        <begin position="107"/>
        <end position="355"/>
    </location>
</feature>
<keyword evidence="7 9" id="KW-0675">Receptor</keyword>
<dbReference type="InterPro" id="IPR000276">
    <property type="entry name" value="GPCR_Rhodpsn"/>
</dbReference>
<evidence type="ECO:0000256" key="9">
    <source>
        <dbReference type="RuleBase" id="RU000688"/>
    </source>
</evidence>
<evidence type="ECO:0000256" key="1">
    <source>
        <dbReference type="ARBA" id="ARBA00004651"/>
    </source>
</evidence>
<evidence type="ECO:0000259" key="12">
    <source>
        <dbReference type="PROSITE" id="PS50262"/>
    </source>
</evidence>
<dbReference type="RefSeq" id="XP_031548915.1">
    <property type="nucleotide sequence ID" value="XM_031693055.1"/>
</dbReference>
<dbReference type="OrthoDB" id="5959645at2759"/>
<sequence length="397" mass="44325">MKMGDQSLTPPRSPSSFSPNNGGNSVHPLMTLEFSKQLTDCGVNVSQLDLDPNQTSADFFDYLNDVLTSHNCSTGGPVQPWEPTTSASPHVLLIVYFAAIMVLSLAVNTCVIGTICRVRKLRTITNCFVLSLAFADLLMASVVVPLKIKELYNQKTETSPFLDTLFPILGVASLLNLCAVTLDRYFTITSPLTYEAKVSSLQTGIVIASIWVISTTQEMIRFAVNKDEYLFQVIRFVIVFSVPFICVMFVNAKIYLIARGHARQIRASVPDQNTDSNRRNFYKKMKTAQVIGLLVGTFIFTWLPYFIITIYEHINEQRHVSTGVSLYKPTPALEVGKIVCAALACSTALFNPLLYGFLRKEVRSAIIKCVKCENINQLDFNTNTEITARRIENTTRK</sequence>
<evidence type="ECO:0000256" key="8">
    <source>
        <dbReference type="ARBA" id="ARBA00023224"/>
    </source>
</evidence>
<dbReference type="InParanoid" id="A0A6P8H911"/>
<evidence type="ECO:0000256" key="11">
    <source>
        <dbReference type="SAM" id="Phobius"/>
    </source>
</evidence>
<protein>
    <submittedName>
        <fullName evidence="14">5-hydroxytryptamine receptor 4-like</fullName>
    </submittedName>
</protein>
<evidence type="ECO:0000256" key="4">
    <source>
        <dbReference type="ARBA" id="ARBA00022989"/>
    </source>
</evidence>
<reference evidence="14" key="1">
    <citation type="submission" date="2025-08" db="UniProtKB">
        <authorList>
            <consortium name="RefSeq"/>
        </authorList>
    </citation>
    <scope>IDENTIFICATION</scope>
    <source>
        <tissue evidence="14">Tentacle</tissue>
    </source>
</reference>
<comment type="similarity">
    <text evidence="9">Belongs to the G-protein coupled receptor 1 family.</text>
</comment>
<feature type="transmembrane region" description="Helical" evidence="11">
    <location>
        <begin position="194"/>
        <end position="213"/>
    </location>
</feature>
<feature type="transmembrane region" description="Helical" evidence="11">
    <location>
        <begin position="335"/>
        <end position="358"/>
    </location>
</feature>
<keyword evidence="6 11" id="KW-0472">Membrane</keyword>
<feature type="transmembrane region" description="Helical" evidence="11">
    <location>
        <begin position="91"/>
        <end position="115"/>
    </location>
</feature>
<dbReference type="GO" id="GO:0004930">
    <property type="term" value="F:G protein-coupled receptor activity"/>
    <property type="evidence" value="ECO:0007669"/>
    <property type="project" value="UniProtKB-KW"/>
</dbReference>
<keyword evidence="3 9" id="KW-0812">Transmembrane</keyword>
<keyword evidence="8 9" id="KW-0807">Transducer</keyword>
<dbReference type="Pfam" id="PF00001">
    <property type="entry name" value="7tm_1"/>
    <property type="match status" value="1"/>
</dbReference>
<evidence type="ECO:0000313" key="13">
    <source>
        <dbReference type="Proteomes" id="UP000515163"/>
    </source>
</evidence>
<dbReference type="SMART" id="SM01381">
    <property type="entry name" value="7TM_GPCR_Srsx"/>
    <property type="match status" value="1"/>
</dbReference>
<dbReference type="InterPro" id="IPR017452">
    <property type="entry name" value="GPCR_Rhodpsn_7TM"/>
</dbReference>
<feature type="region of interest" description="Disordered" evidence="10">
    <location>
        <begin position="1"/>
        <end position="22"/>
    </location>
</feature>
<feature type="transmembrane region" description="Helical" evidence="11">
    <location>
        <begin position="164"/>
        <end position="182"/>
    </location>
</feature>
<dbReference type="PROSITE" id="PS50262">
    <property type="entry name" value="G_PROTEIN_RECEP_F1_2"/>
    <property type="match status" value="1"/>
</dbReference>
<dbReference type="AlphaFoldDB" id="A0A6P8H911"/>
<dbReference type="PROSITE" id="PS00237">
    <property type="entry name" value="G_PROTEIN_RECEP_F1_1"/>
    <property type="match status" value="1"/>
</dbReference>
<dbReference type="PRINTS" id="PR00237">
    <property type="entry name" value="GPCRRHODOPSN"/>
</dbReference>
<evidence type="ECO:0000256" key="6">
    <source>
        <dbReference type="ARBA" id="ARBA00023136"/>
    </source>
</evidence>
<gene>
    <name evidence="14" type="primary">LOC116286515</name>
</gene>
<feature type="transmembrane region" description="Helical" evidence="11">
    <location>
        <begin position="127"/>
        <end position="144"/>
    </location>
</feature>
<keyword evidence="2" id="KW-1003">Cell membrane</keyword>
<evidence type="ECO:0000256" key="3">
    <source>
        <dbReference type="ARBA" id="ARBA00022692"/>
    </source>
</evidence>
<evidence type="ECO:0000256" key="10">
    <source>
        <dbReference type="SAM" id="MobiDB-lite"/>
    </source>
</evidence>
<organism evidence="13 14">
    <name type="scientific">Actinia tenebrosa</name>
    <name type="common">Australian red waratah sea anemone</name>
    <dbReference type="NCBI Taxonomy" id="6105"/>
    <lineage>
        <taxon>Eukaryota</taxon>
        <taxon>Metazoa</taxon>
        <taxon>Cnidaria</taxon>
        <taxon>Anthozoa</taxon>
        <taxon>Hexacorallia</taxon>
        <taxon>Actiniaria</taxon>
        <taxon>Actiniidae</taxon>
        <taxon>Actinia</taxon>
    </lineage>
</organism>